<dbReference type="AlphaFoldDB" id="A0A428ZDV8"/>
<organism evidence="1 2">
    <name type="scientific">Kibdelosporangium aridum</name>
    <dbReference type="NCBI Taxonomy" id="2030"/>
    <lineage>
        <taxon>Bacteria</taxon>
        <taxon>Bacillati</taxon>
        <taxon>Actinomycetota</taxon>
        <taxon>Actinomycetes</taxon>
        <taxon>Pseudonocardiales</taxon>
        <taxon>Pseudonocardiaceae</taxon>
        <taxon>Kibdelosporangium</taxon>
    </lineage>
</organism>
<name>A0A428ZDV8_KIBAR</name>
<comment type="caution">
    <text evidence="1">The sequence shown here is derived from an EMBL/GenBank/DDBJ whole genome shotgun (WGS) entry which is preliminary data.</text>
</comment>
<dbReference type="RefSeq" id="WP_037256349.1">
    <property type="nucleotide sequence ID" value="NZ_QHKI01000009.1"/>
</dbReference>
<sequence length="139" mass="14867">MRGRYRHTFRRLSILVAVALLGIIFGTLPAYAAVSYTPDGCILSMRIDGAIRIGSIVARSGTCDRDNVYRATVYDNVATNDGYCVRAVMQGIIMAVSCNASGTPFTFTDPDGDRTASTWVCLATSQQICGGPAGGNRNF</sequence>
<evidence type="ECO:0000313" key="2">
    <source>
        <dbReference type="Proteomes" id="UP000287547"/>
    </source>
</evidence>
<reference evidence="1 2" key="1">
    <citation type="submission" date="2018-05" db="EMBL/GenBank/DDBJ databases">
        <title>Evolution of GPA BGCs.</title>
        <authorList>
            <person name="Waglechner N."/>
            <person name="Wright G.D."/>
        </authorList>
    </citation>
    <scope>NUCLEOTIDE SEQUENCE [LARGE SCALE GENOMIC DNA]</scope>
    <source>
        <strain evidence="1 2">A82846</strain>
    </source>
</reference>
<dbReference type="EMBL" id="QHKI01000009">
    <property type="protein sequence ID" value="RSM86231.1"/>
    <property type="molecule type" value="Genomic_DNA"/>
</dbReference>
<protein>
    <submittedName>
        <fullName evidence="1">Uncharacterized protein</fullName>
    </submittedName>
</protein>
<evidence type="ECO:0000313" key="1">
    <source>
        <dbReference type="EMBL" id="RSM86231.1"/>
    </source>
</evidence>
<proteinExistence type="predicted"/>
<gene>
    <name evidence="1" type="ORF">DMH04_13710</name>
</gene>
<dbReference type="Proteomes" id="UP000287547">
    <property type="component" value="Unassembled WGS sequence"/>
</dbReference>
<accession>A0A428ZDV8</accession>